<proteinExistence type="predicted"/>
<keyword evidence="1" id="KW-0812">Transmembrane</keyword>
<keyword evidence="4" id="KW-1185">Reference proteome</keyword>
<comment type="caution">
    <text evidence="3">The sequence shown here is derived from an EMBL/GenBank/DDBJ whole genome shotgun (WGS) entry which is preliminary data.</text>
</comment>
<dbReference type="Proteomes" id="UP000536509">
    <property type="component" value="Unassembled WGS sequence"/>
</dbReference>
<dbReference type="PANTHER" id="PTHR23028">
    <property type="entry name" value="ACETYLTRANSFERASE"/>
    <property type="match status" value="1"/>
</dbReference>
<keyword evidence="1" id="KW-1133">Transmembrane helix</keyword>
<dbReference type="AlphaFoldDB" id="A0A7Y3R901"/>
<dbReference type="InterPro" id="IPR002656">
    <property type="entry name" value="Acyl_transf_3_dom"/>
</dbReference>
<dbReference type="EMBL" id="JABEVX010000003">
    <property type="protein sequence ID" value="NNT72041.1"/>
    <property type="molecule type" value="Genomic_DNA"/>
</dbReference>
<accession>A0A7Y3R901</accession>
<evidence type="ECO:0000313" key="4">
    <source>
        <dbReference type="Proteomes" id="UP000536509"/>
    </source>
</evidence>
<feature type="transmembrane region" description="Helical" evidence="1">
    <location>
        <begin position="43"/>
        <end position="67"/>
    </location>
</feature>
<dbReference type="RefSeq" id="WP_171222222.1">
    <property type="nucleotide sequence ID" value="NZ_CP121446.1"/>
</dbReference>
<organism evidence="3 4">
    <name type="scientific">Flavobacterium rivulicola</name>
    <dbReference type="NCBI Taxonomy" id="2732161"/>
    <lineage>
        <taxon>Bacteria</taxon>
        <taxon>Pseudomonadati</taxon>
        <taxon>Bacteroidota</taxon>
        <taxon>Flavobacteriia</taxon>
        <taxon>Flavobacteriales</taxon>
        <taxon>Flavobacteriaceae</taxon>
        <taxon>Flavobacterium</taxon>
    </lineage>
</organism>
<evidence type="ECO:0000259" key="2">
    <source>
        <dbReference type="Pfam" id="PF01757"/>
    </source>
</evidence>
<keyword evidence="3" id="KW-0808">Transferase</keyword>
<protein>
    <submittedName>
        <fullName evidence="3">Acyltransferase</fullName>
    </submittedName>
</protein>
<reference evidence="3 4" key="1">
    <citation type="submission" date="2020-05" db="EMBL/GenBank/DDBJ databases">
        <title>Draft genome of Flavobacterium sp. IMCC34852.</title>
        <authorList>
            <person name="Song J."/>
            <person name="Cho J.-C."/>
        </authorList>
    </citation>
    <scope>NUCLEOTIDE SEQUENCE [LARGE SCALE GENOMIC DNA]</scope>
    <source>
        <strain evidence="3 4">IMCC34852</strain>
    </source>
</reference>
<gene>
    <name evidence="3" type="ORF">HKT18_07435</name>
</gene>
<keyword evidence="3" id="KW-0012">Acyltransferase</keyword>
<dbReference type="PANTHER" id="PTHR23028:SF53">
    <property type="entry name" value="ACYL_TRANSF_3 DOMAIN-CONTAINING PROTEIN"/>
    <property type="match status" value="1"/>
</dbReference>
<sequence length="375" mass="44769">MNKILENQSLQNRIFGLDLMRAIAILMVLFGHCVWIIPERENLFHQLLVLSGFFGVEIFFVLSGFLIGKILYQLYLKEDFSIQTVFYFLKRRWFRTLPNYFLILLVNLAIASFVGYAALSWWKYFFFIQNLNSTMLPFFPESWSLSVEEFAYITLPFFLLIIGSFIKPKNKSRFFLWSVITLIMVFFFAKFYYHYTTQNTTLTQWNLSLKAVVIYRLDSIFIGVFCSWIYLNYTSLWQKNKLLFFVIGMLLFFFQFVGIGFLGWLIEVTPMLWNVFYLPLISVAVACFLPFLSEWKTEKSRFQIPVTFISLISYSIYLLHYSVILLLMKEYIIIDDQNTIQLVAFLSSYILITIILSYFLYRFYEKPMMNLRDKN</sequence>
<evidence type="ECO:0000256" key="1">
    <source>
        <dbReference type="SAM" id="Phobius"/>
    </source>
</evidence>
<feature type="transmembrane region" description="Helical" evidence="1">
    <location>
        <begin position="340"/>
        <end position="361"/>
    </location>
</feature>
<feature type="transmembrane region" description="Helical" evidence="1">
    <location>
        <begin position="142"/>
        <end position="162"/>
    </location>
</feature>
<feature type="transmembrane region" description="Helical" evidence="1">
    <location>
        <begin position="304"/>
        <end position="328"/>
    </location>
</feature>
<feature type="transmembrane region" description="Helical" evidence="1">
    <location>
        <begin position="174"/>
        <end position="193"/>
    </location>
</feature>
<dbReference type="GO" id="GO:0016020">
    <property type="term" value="C:membrane"/>
    <property type="evidence" value="ECO:0007669"/>
    <property type="project" value="TreeGrafter"/>
</dbReference>
<feature type="transmembrane region" description="Helical" evidence="1">
    <location>
        <begin position="100"/>
        <end position="122"/>
    </location>
</feature>
<feature type="transmembrane region" description="Helical" evidence="1">
    <location>
        <begin position="213"/>
        <end position="231"/>
    </location>
</feature>
<keyword evidence="1" id="KW-0472">Membrane</keyword>
<name>A0A7Y3R901_9FLAO</name>
<dbReference type="InterPro" id="IPR050879">
    <property type="entry name" value="Acyltransferase_3"/>
</dbReference>
<dbReference type="GO" id="GO:0016747">
    <property type="term" value="F:acyltransferase activity, transferring groups other than amino-acyl groups"/>
    <property type="evidence" value="ECO:0007669"/>
    <property type="project" value="InterPro"/>
</dbReference>
<dbReference type="Pfam" id="PF01757">
    <property type="entry name" value="Acyl_transf_3"/>
    <property type="match status" value="1"/>
</dbReference>
<feature type="transmembrane region" description="Helical" evidence="1">
    <location>
        <begin position="272"/>
        <end position="292"/>
    </location>
</feature>
<evidence type="ECO:0000313" key="3">
    <source>
        <dbReference type="EMBL" id="NNT72041.1"/>
    </source>
</evidence>
<dbReference type="GO" id="GO:0000271">
    <property type="term" value="P:polysaccharide biosynthetic process"/>
    <property type="evidence" value="ECO:0007669"/>
    <property type="project" value="TreeGrafter"/>
</dbReference>
<feature type="transmembrane region" description="Helical" evidence="1">
    <location>
        <begin position="20"/>
        <end position="37"/>
    </location>
</feature>
<feature type="domain" description="Acyltransferase 3" evidence="2">
    <location>
        <begin position="16"/>
        <end position="362"/>
    </location>
</feature>
<feature type="transmembrane region" description="Helical" evidence="1">
    <location>
        <begin position="243"/>
        <end position="266"/>
    </location>
</feature>